<proteinExistence type="predicted"/>
<evidence type="ECO:0000313" key="2">
    <source>
        <dbReference type="EMBL" id="AGR58734.1"/>
    </source>
</evidence>
<evidence type="ECO:0000313" key="3">
    <source>
        <dbReference type="Proteomes" id="UP000015042"/>
    </source>
</evidence>
<accession>S5MVV0</accession>
<feature type="region of interest" description="Disordered" evidence="1">
    <location>
        <begin position="1"/>
        <end position="25"/>
    </location>
</feature>
<dbReference type="PATRIC" id="fig|1197719.3.peg.1543"/>
<gene>
    <name evidence="2" type="ORF">A464_1548</name>
</gene>
<protein>
    <submittedName>
        <fullName evidence="2">Uncharacterized protein</fullName>
    </submittedName>
</protein>
<name>S5MVV0_SALBN</name>
<dbReference type="KEGG" id="sbz:A464_1548"/>
<evidence type="ECO:0000256" key="1">
    <source>
        <dbReference type="SAM" id="MobiDB-lite"/>
    </source>
</evidence>
<reference evidence="2 3" key="1">
    <citation type="submission" date="2013-07" db="EMBL/GenBank/DDBJ databases">
        <title>Genome sequence of Salmonella bongori N268-08 - a rare clinical isolate.</title>
        <authorList>
            <person name="Marti R."/>
            <person name="Hagens S."/>
            <person name="Loessner M.J."/>
            <person name="Klumpp J."/>
        </authorList>
    </citation>
    <scope>NUCLEOTIDE SEQUENCE [LARGE SCALE GENOMIC DNA]</scope>
    <source>
        <strain evidence="2 3">N268-08</strain>
    </source>
</reference>
<dbReference type="Proteomes" id="UP000015042">
    <property type="component" value="Chromosome"/>
</dbReference>
<dbReference type="HOGENOM" id="CLU_3239253_0_0_6"/>
<dbReference type="AlphaFoldDB" id="S5MVV0"/>
<organism evidence="2 3">
    <name type="scientific">Salmonella bongori N268-08</name>
    <dbReference type="NCBI Taxonomy" id="1197719"/>
    <lineage>
        <taxon>Bacteria</taxon>
        <taxon>Pseudomonadati</taxon>
        <taxon>Pseudomonadota</taxon>
        <taxon>Gammaproteobacteria</taxon>
        <taxon>Enterobacterales</taxon>
        <taxon>Enterobacteriaceae</taxon>
        <taxon>Salmonella</taxon>
    </lineage>
</organism>
<dbReference type="EMBL" id="CP006608">
    <property type="protein sequence ID" value="AGR58734.1"/>
    <property type="molecule type" value="Genomic_DNA"/>
</dbReference>
<sequence length="43" mass="4529">MVEHLCEKNGYSITDGPEGGDSTTTAVVSAAYCPPKEEGKEVK</sequence>